<name>A0A225VLG4_9STRA</name>
<reference evidence="3" key="1">
    <citation type="submission" date="2017-03" db="EMBL/GenBank/DDBJ databases">
        <title>Phytopthora megakarya and P. palmivora, two closely related causual agents of cacao black pod achieved similar genome size and gene model numbers by different mechanisms.</title>
        <authorList>
            <person name="Ali S."/>
            <person name="Shao J."/>
            <person name="Larry D.J."/>
            <person name="Kronmiller B."/>
            <person name="Shen D."/>
            <person name="Strem M.D."/>
            <person name="Melnick R.L."/>
            <person name="Guiltinan M.J."/>
            <person name="Tyler B.M."/>
            <person name="Meinhardt L.W."/>
            <person name="Bailey B.A."/>
        </authorList>
    </citation>
    <scope>NUCLEOTIDE SEQUENCE [LARGE SCALE GENOMIC DNA]</scope>
    <source>
        <strain evidence="3">zdho120</strain>
    </source>
</reference>
<dbReference type="Proteomes" id="UP000198211">
    <property type="component" value="Unassembled WGS sequence"/>
</dbReference>
<feature type="region of interest" description="Disordered" evidence="1">
    <location>
        <begin position="50"/>
        <end position="114"/>
    </location>
</feature>
<feature type="compositionally biased region" description="Acidic residues" evidence="1">
    <location>
        <begin position="62"/>
        <end position="80"/>
    </location>
</feature>
<keyword evidence="3" id="KW-1185">Reference proteome</keyword>
<proteinExistence type="predicted"/>
<organism evidence="2 3">
    <name type="scientific">Phytophthora megakarya</name>
    <dbReference type="NCBI Taxonomy" id="4795"/>
    <lineage>
        <taxon>Eukaryota</taxon>
        <taxon>Sar</taxon>
        <taxon>Stramenopiles</taxon>
        <taxon>Oomycota</taxon>
        <taxon>Peronosporomycetes</taxon>
        <taxon>Peronosporales</taxon>
        <taxon>Peronosporaceae</taxon>
        <taxon>Phytophthora</taxon>
    </lineage>
</organism>
<feature type="compositionally biased region" description="Basic and acidic residues" evidence="1">
    <location>
        <begin position="81"/>
        <end position="92"/>
    </location>
</feature>
<evidence type="ECO:0000256" key="1">
    <source>
        <dbReference type="SAM" id="MobiDB-lite"/>
    </source>
</evidence>
<evidence type="ECO:0000313" key="3">
    <source>
        <dbReference type="Proteomes" id="UP000198211"/>
    </source>
</evidence>
<accession>A0A225VLG4</accession>
<dbReference type="AlphaFoldDB" id="A0A225VLG4"/>
<protein>
    <submittedName>
        <fullName evidence="2">Uncharacterized protein</fullName>
    </submittedName>
</protein>
<dbReference type="OrthoDB" id="134072at2759"/>
<dbReference type="EMBL" id="NBNE01004345">
    <property type="protein sequence ID" value="OWZ05607.1"/>
    <property type="molecule type" value="Genomic_DNA"/>
</dbReference>
<sequence length="311" mass="34489">MTPNAAEAAGGVPRRLSRLRHILCYFDKGTKPPTEWTTWLSVEAADKPYRMAPPSPCPMQDNSEESAAEDEVAVSDDDDANADREGKPEEKPPATAPEIISPSAKTVSGRPAKPSHRITTIMQIATPHGTVKVRSRPSVHLGSVKRALRVFSDQKLSIEQDQSRFPDFLTLSELRQDTLVTMQAGFGYRLVVQMIGDNALAHHEFSEKKLCDMLLMYHRYLDDTPWTQHVPDRYFKTAEVTLRTHLSAGVYPPEWPVLRNVRDDLLTAHQGLPNPTLSACLGLTLHLPNGLIPVGVMSEPNPGWPCSAMRA</sequence>
<gene>
    <name evidence="2" type="ORF">PHMEG_00022275</name>
</gene>
<dbReference type="STRING" id="4795.A0A225VLG4"/>
<evidence type="ECO:0000313" key="2">
    <source>
        <dbReference type="EMBL" id="OWZ05607.1"/>
    </source>
</evidence>
<comment type="caution">
    <text evidence="2">The sequence shown here is derived from an EMBL/GenBank/DDBJ whole genome shotgun (WGS) entry which is preliminary data.</text>
</comment>